<dbReference type="Proteomes" id="UP000269721">
    <property type="component" value="Unassembled WGS sequence"/>
</dbReference>
<accession>A0A4P9WDK3</accession>
<name>A0A4P9WDK3_9FUNG</name>
<gene>
    <name evidence="1" type="ORF">BDK51DRAFT_43045</name>
</gene>
<reference evidence="2" key="1">
    <citation type="journal article" date="2018" name="Nat. Microbiol.">
        <title>Leveraging single-cell genomics to expand the fungal tree of life.</title>
        <authorList>
            <person name="Ahrendt S.R."/>
            <person name="Quandt C.A."/>
            <person name="Ciobanu D."/>
            <person name="Clum A."/>
            <person name="Salamov A."/>
            <person name="Andreopoulos B."/>
            <person name="Cheng J.F."/>
            <person name="Woyke T."/>
            <person name="Pelin A."/>
            <person name="Henrissat B."/>
            <person name="Reynolds N.K."/>
            <person name="Benny G.L."/>
            <person name="Smith M.E."/>
            <person name="James T.Y."/>
            <person name="Grigoriev I.V."/>
        </authorList>
    </citation>
    <scope>NUCLEOTIDE SEQUENCE [LARGE SCALE GENOMIC DNA]</scope>
</reference>
<dbReference type="AlphaFoldDB" id="A0A4P9WDK3"/>
<sequence length="214" mass="23751">MTDRTLDALCAYRPLALLNATGQSFNHATPFALVRYIRLQGTALRRLSLPNTIHPDHDTLARALVAASPELEMVEFGREAVPWDASIAALIEALPRLKAIWLDHKPLAVGDVRNGAGSRVEGVPWWSSPRAAPIPSLSKICTATDQRPRAILHQQTLTAILFTRAPWASSIARRGPEVAKPQQHLHNQKRKRKWAYGVPGLPIGSMMRDESRRD</sequence>
<evidence type="ECO:0000313" key="1">
    <source>
        <dbReference type="EMBL" id="RKO89805.1"/>
    </source>
</evidence>
<dbReference type="EMBL" id="KZ995877">
    <property type="protein sequence ID" value="RKO89805.1"/>
    <property type="molecule type" value="Genomic_DNA"/>
</dbReference>
<protein>
    <submittedName>
        <fullName evidence="1">Uncharacterized protein</fullName>
    </submittedName>
</protein>
<keyword evidence="2" id="KW-1185">Reference proteome</keyword>
<organism evidence="1 2">
    <name type="scientific">Blyttiomyces helicus</name>
    <dbReference type="NCBI Taxonomy" id="388810"/>
    <lineage>
        <taxon>Eukaryota</taxon>
        <taxon>Fungi</taxon>
        <taxon>Fungi incertae sedis</taxon>
        <taxon>Chytridiomycota</taxon>
        <taxon>Chytridiomycota incertae sedis</taxon>
        <taxon>Chytridiomycetes</taxon>
        <taxon>Chytridiomycetes incertae sedis</taxon>
        <taxon>Blyttiomyces</taxon>
    </lineage>
</organism>
<evidence type="ECO:0000313" key="2">
    <source>
        <dbReference type="Proteomes" id="UP000269721"/>
    </source>
</evidence>
<proteinExistence type="predicted"/>